<organism evidence="4 5">
    <name type="scientific">Actinokineospora alba</name>
    <dbReference type="NCBI Taxonomy" id="504798"/>
    <lineage>
        <taxon>Bacteria</taxon>
        <taxon>Bacillati</taxon>
        <taxon>Actinomycetota</taxon>
        <taxon>Actinomycetes</taxon>
        <taxon>Pseudonocardiales</taxon>
        <taxon>Pseudonocardiaceae</taxon>
        <taxon>Actinokineospora</taxon>
    </lineage>
</organism>
<name>A0A1H0HXM7_9PSEU</name>
<dbReference type="AlphaFoldDB" id="A0A1H0HXM7"/>
<sequence>MKTRVLAVAVMLTTTACGAQIAADTSAPAQGYPVTIRNCDADVKFDRAPSRVVANDIGITEIMFALGLADRMAGYTVDHGQDRGIASSPWKADFAKVPRIAEDIALEPIQGANADLVFAGWNYGFNETKGLTPDSLKALGVQSYLLTESCRNGVGKQRGIMDPLEALYTDLRNLGTVFGVRQRADELVADYQKQVASAQNLPANWKRPKVFLYDAGIDQPFTSGRNAGPQEIIAKAGGDNIFGDLDDSWTTVSWESVVQRAPEVILINDYGNGPADSIEAKKQFLLSHPALASVPAIQNKRFYVLPYAALVEGPRNPAAIVEFNKFLTTS</sequence>
<dbReference type="RefSeq" id="WP_324187082.1">
    <property type="nucleotide sequence ID" value="NZ_FNDV01000008.1"/>
</dbReference>
<dbReference type="Gene3D" id="3.40.50.1980">
    <property type="entry name" value="Nitrogenase molybdenum iron protein domain"/>
    <property type="match status" value="2"/>
</dbReference>
<dbReference type="Pfam" id="PF01497">
    <property type="entry name" value="Peripla_BP_2"/>
    <property type="match status" value="1"/>
</dbReference>
<feature type="signal peptide" evidence="2">
    <location>
        <begin position="1"/>
        <end position="22"/>
    </location>
</feature>
<proteinExistence type="inferred from homology"/>
<keyword evidence="5" id="KW-1185">Reference proteome</keyword>
<dbReference type="InterPro" id="IPR002491">
    <property type="entry name" value="ABC_transptr_periplasmic_BD"/>
</dbReference>
<dbReference type="PROSITE" id="PS51257">
    <property type="entry name" value="PROKAR_LIPOPROTEIN"/>
    <property type="match status" value="1"/>
</dbReference>
<comment type="similarity">
    <text evidence="1">Belongs to the bacterial solute-binding protein 8 family.</text>
</comment>
<evidence type="ECO:0000313" key="4">
    <source>
        <dbReference type="EMBL" id="SDO23915.1"/>
    </source>
</evidence>
<dbReference type="Proteomes" id="UP000199651">
    <property type="component" value="Unassembled WGS sequence"/>
</dbReference>
<dbReference type="CDD" id="cd01148">
    <property type="entry name" value="TroA_a"/>
    <property type="match status" value="1"/>
</dbReference>
<dbReference type="PROSITE" id="PS50983">
    <property type="entry name" value="FE_B12_PBP"/>
    <property type="match status" value="1"/>
</dbReference>
<reference evidence="5" key="1">
    <citation type="submission" date="2016-10" db="EMBL/GenBank/DDBJ databases">
        <authorList>
            <person name="Varghese N."/>
            <person name="Submissions S."/>
        </authorList>
    </citation>
    <scope>NUCLEOTIDE SEQUENCE [LARGE SCALE GENOMIC DNA]</scope>
    <source>
        <strain evidence="5">IBRC-M 10655</strain>
    </source>
</reference>
<dbReference type="PANTHER" id="PTHR30535:SF7">
    <property type="entry name" value="IRON(III) DICITRATE-BINDING PROTEIN"/>
    <property type="match status" value="1"/>
</dbReference>
<dbReference type="InterPro" id="IPR050902">
    <property type="entry name" value="ABC_Transporter_SBP"/>
</dbReference>
<evidence type="ECO:0000256" key="1">
    <source>
        <dbReference type="ARBA" id="ARBA00008814"/>
    </source>
</evidence>
<feature type="domain" description="Fe/B12 periplasmic-binding" evidence="3">
    <location>
        <begin position="51"/>
        <end position="330"/>
    </location>
</feature>
<feature type="chain" id="PRO_5039536828" evidence="2">
    <location>
        <begin position="23"/>
        <end position="330"/>
    </location>
</feature>
<dbReference type="STRING" id="504798.SAMN05421871_1086"/>
<gene>
    <name evidence="4" type="ORF">SAMN05192558_102307</name>
</gene>
<evidence type="ECO:0000313" key="5">
    <source>
        <dbReference type="Proteomes" id="UP000199651"/>
    </source>
</evidence>
<dbReference type="PANTHER" id="PTHR30535">
    <property type="entry name" value="VITAMIN B12-BINDING PROTEIN"/>
    <property type="match status" value="1"/>
</dbReference>
<dbReference type="EMBL" id="FNJB01000002">
    <property type="protein sequence ID" value="SDO23915.1"/>
    <property type="molecule type" value="Genomic_DNA"/>
</dbReference>
<accession>A0A1H0HXM7</accession>
<evidence type="ECO:0000259" key="3">
    <source>
        <dbReference type="PROSITE" id="PS50983"/>
    </source>
</evidence>
<dbReference type="SUPFAM" id="SSF53807">
    <property type="entry name" value="Helical backbone' metal receptor"/>
    <property type="match status" value="1"/>
</dbReference>
<keyword evidence="2" id="KW-0732">Signal</keyword>
<evidence type="ECO:0000256" key="2">
    <source>
        <dbReference type="SAM" id="SignalP"/>
    </source>
</evidence>
<protein>
    <submittedName>
        <fullName evidence="4">Iron complex transport system substrate-binding protein</fullName>
    </submittedName>
</protein>